<comment type="caution">
    <text evidence="2">The sequence shown here is derived from an EMBL/GenBank/DDBJ whole genome shotgun (WGS) entry which is preliminary data.</text>
</comment>
<dbReference type="EMBL" id="BMZA01000008">
    <property type="protein sequence ID" value="GGZ07004.1"/>
    <property type="molecule type" value="Genomic_DNA"/>
</dbReference>
<feature type="domain" description="DJ-1/PfpI" evidence="1">
    <location>
        <begin position="72"/>
        <end position="237"/>
    </location>
</feature>
<sequence>METNRRTLLQGMTGAALLAPYLAIEKAMAAQATGGAASPSANPSAAEQTAMHDKHMEAMNRVLGPGLWGQEQIAMLLYPKFTALDLVGPHYFFACLFGAKVHLVTTEKDLSPVMSDLGLAITPTVTMADAPKDLDVLFVPGGTEGTLSVMGRTDTMAWIRDRAARAKHITSVCTGSMVLAKAGLLKGKRATSHWVARDVLADFGAIPVNERVVKDGNILTGAGVSAGLDFAIALVEQLRGRAYAEALVLQGEYAPGPSIKGGTLATTSAPVGEMMSEMFAPVAGMFRAMAKS</sequence>
<dbReference type="InterPro" id="IPR006311">
    <property type="entry name" value="TAT_signal"/>
</dbReference>
<evidence type="ECO:0000313" key="2">
    <source>
        <dbReference type="EMBL" id="GGZ07004.1"/>
    </source>
</evidence>
<dbReference type="InterPro" id="IPR052158">
    <property type="entry name" value="INH-QAR"/>
</dbReference>
<dbReference type="PANTHER" id="PTHR43130:SF2">
    <property type="entry name" value="DJ-1_PFPI DOMAIN-CONTAINING PROTEIN"/>
    <property type="match status" value="1"/>
</dbReference>
<dbReference type="InterPro" id="IPR002818">
    <property type="entry name" value="DJ-1/PfpI"/>
</dbReference>
<dbReference type="PANTHER" id="PTHR43130">
    <property type="entry name" value="ARAC-FAMILY TRANSCRIPTIONAL REGULATOR"/>
    <property type="match status" value="1"/>
</dbReference>
<accession>A0A918UG34</accession>
<reference evidence="2" key="1">
    <citation type="journal article" date="2014" name="Int. J. Syst. Evol. Microbiol.">
        <title>Complete genome sequence of Corynebacterium casei LMG S-19264T (=DSM 44701T), isolated from a smear-ripened cheese.</title>
        <authorList>
            <consortium name="US DOE Joint Genome Institute (JGI-PGF)"/>
            <person name="Walter F."/>
            <person name="Albersmeier A."/>
            <person name="Kalinowski J."/>
            <person name="Ruckert C."/>
        </authorList>
    </citation>
    <scope>NUCLEOTIDE SEQUENCE</scope>
    <source>
        <strain evidence="2">KCTC 32255</strain>
    </source>
</reference>
<dbReference type="Gene3D" id="3.40.50.880">
    <property type="match status" value="1"/>
</dbReference>
<dbReference type="SUPFAM" id="SSF52317">
    <property type="entry name" value="Class I glutamine amidotransferase-like"/>
    <property type="match status" value="1"/>
</dbReference>
<evidence type="ECO:0000259" key="1">
    <source>
        <dbReference type="Pfam" id="PF01965"/>
    </source>
</evidence>
<organism evidence="2 3">
    <name type="scientific">Novosphingobium colocasiae</name>
    <dbReference type="NCBI Taxonomy" id="1256513"/>
    <lineage>
        <taxon>Bacteria</taxon>
        <taxon>Pseudomonadati</taxon>
        <taxon>Pseudomonadota</taxon>
        <taxon>Alphaproteobacteria</taxon>
        <taxon>Sphingomonadales</taxon>
        <taxon>Sphingomonadaceae</taxon>
        <taxon>Novosphingobium</taxon>
    </lineage>
</organism>
<dbReference type="GO" id="GO:0006355">
    <property type="term" value="P:regulation of DNA-templated transcription"/>
    <property type="evidence" value="ECO:0007669"/>
    <property type="project" value="TreeGrafter"/>
</dbReference>
<dbReference type="CDD" id="cd03139">
    <property type="entry name" value="GATase1_PfpI_2"/>
    <property type="match status" value="1"/>
</dbReference>
<protein>
    <submittedName>
        <fullName evidence="2">Thiazole biosynthesis protein ThiJ</fullName>
    </submittedName>
</protein>
<dbReference type="InterPro" id="IPR029062">
    <property type="entry name" value="Class_I_gatase-like"/>
</dbReference>
<evidence type="ECO:0000313" key="3">
    <source>
        <dbReference type="Proteomes" id="UP000648075"/>
    </source>
</evidence>
<dbReference type="RefSeq" id="WP_189621280.1">
    <property type="nucleotide sequence ID" value="NZ_BMZA01000008.1"/>
</dbReference>
<keyword evidence="3" id="KW-1185">Reference proteome</keyword>
<proteinExistence type="predicted"/>
<dbReference type="Proteomes" id="UP000648075">
    <property type="component" value="Unassembled WGS sequence"/>
</dbReference>
<dbReference type="Pfam" id="PF01965">
    <property type="entry name" value="DJ-1_PfpI"/>
    <property type="match status" value="1"/>
</dbReference>
<gene>
    <name evidence="2" type="ORF">GCM10011614_22270</name>
</gene>
<reference evidence="2" key="2">
    <citation type="submission" date="2020-09" db="EMBL/GenBank/DDBJ databases">
        <authorList>
            <person name="Sun Q."/>
            <person name="Kim S."/>
        </authorList>
    </citation>
    <scope>NUCLEOTIDE SEQUENCE</scope>
    <source>
        <strain evidence="2">KCTC 32255</strain>
    </source>
</reference>
<dbReference type="AlphaFoldDB" id="A0A918UG34"/>
<dbReference type="PROSITE" id="PS51318">
    <property type="entry name" value="TAT"/>
    <property type="match status" value="1"/>
</dbReference>
<name>A0A918UG34_9SPHN</name>